<evidence type="ECO:0008006" key="3">
    <source>
        <dbReference type="Google" id="ProtNLM"/>
    </source>
</evidence>
<dbReference type="Gene3D" id="3.40.47.10">
    <property type="match status" value="1"/>
</dbReference>
<comment type="caution">
    <text evidence="1">The sequence shown here is derived from an EMBL/GenBank/DDBJ whole genome shotgun (WGS) entry which is preliminary data.</text>
</comment>
<keyword evidence="2" id="KW-1185">Reference proteome</keyword>
<dbReference type="GO" id="GO:0016746">
    <property type="term" value="F:acyltransferase activity"/>
    <property type="evidence" value="ECO:0007669"/>
    <property type="project" value="InterPro"/>
</dbReference>
<dbReference type="SUPFAM" id="SSF53901">
    <property type="entry name" value="Thiolase-like"/>
    <property type="match status" value="1"/>
</dbReference>
<gene>
    <name evidence="1" type="ORF">H9S92_20805</name>
</gene>
<evidence type="ECO:0000313" key="1">
    <source>
        <dbReference type="EMBL" id="MBC6996624.1"/>
    </source>
</evidence>
<dbReference type="AlphaFoldDB" id="A0A923TAM1"/>
<dbReference type="EMBL" id="JACSIT010000153">
    <property type="protein sequence ID" value="MBC6996624.1"/>
    <property type="molecule type" value="Genomic_DNA"/>
</dbReference>
<organism evidence="1 2">
    <name type="scientific">Neolewinella lacunae</name>
    <dbReference type="NCBI Taxonomy" id="1517758"/>
    <lineage>
        <taxon>Bacteria</taxon>
        <taxon>Pseudomonadati</taxon>
        <taxon>Bacteroidota</taxon>
        <taxon>Saprospiria</taxon>
        <taxon>Saprospirales</taxon>
        <taxon>Lewinellaceae</taxon>
        <taxon>Neolewinella</taxon>
    </lineage>
</organism>
<dbReference type="RefSeq" id="WP_187468628.1">
    <property type="nucleotide sequence ID" value="NZ_JACSIT010000153.1"/>
</dbReference>
<accession>A0A923TAM1</accession>
<sequence>MQALYINGSSRIGALLSAPSFSGLAVADEPDYTEYLPKNSLRRLDRMSKFGLYTTYAALAAAQCEQPAGIIMGVGQTVSQILDEMVRKMIDQQEGLTNPTSFMNSLLGTAAGQIALQLSCNGYTNTHTQRGFSVEAALMDAVLQLASCPEQEFVVGGLDVTHDSYVDLAKNYGHFASRSAPQVERQIAEGAVSMVVSGVPGAHSKACINGIYTIFLTDEAINNWSAKELKQALFNGAGPCVDLVLSGRPLGNEAQSIYDRVLTEYEGNTPISAFKERTGEFPTATAHGIYLAVESLSTQAAGEVNSVLVINNFGDRYLSAILVTRP</sequence>
<name>A0A923TAM1_9BACT</name>
<reference evidence="1" key="1">
    <citation type="submission" date="2020-08" db="EMBL/GenBank/DDBJ databases">
        <title>Lewinella bacteria from marine environments.</title>
        <authorList>
            <person name="Zhong Y."/>
        </authorList>
    </citation>
    <scope>NUCLEOTIDE SEQUENCE</scope>
    <source>
        <strain evidence="1">KCTC 42187</strain>
    </source>
</reference>
<evidence type="ECO:0000313" key="2">
    <source>
        <dbReference type="Proteomes" id="UP000650081"/>
    </source>
</evidence>
<dbReference type="Proteomes" id="UP000650081">
    <property type="component" value="Unassembled WGS sequence"/>
</dbReference>
<dbReference type="InterPro" id="IPR016039">
    <property type="entry name" value="Thiolase-like"/>
</dbReference>
<protein>
    <recommendedName>
        <fullName evidence="3">Beta-ketoacyl synthase N-terminal domain-containing protein</fullName>
    </recommendedName>
</protein>
<proteinExistence type="predicted"/>